<protein>
    <submittedName>
        <fullName evidence="1">Uncharacterized protein</fullName>
    </submittedName>
</protein>
<dbReference type="Proteomes" id="UP000756921">
    <property type="component" value="Unassembled WGS sequence"/>
</dbReference>
<sequence length="328" mass="36702">MFTMHQIIETRSKAVEERFEDVETVVEEVEIAVQHHDADIRVIRDGIHDFKAHVKKQHDNFHKYFRIASVFLNASDADIRVIRDSVTDLNGQAGKAVQRIWSLEILAQQAKEVEESMMQQLAAVQGNLNTINQTITDSLEKLNNTEKEATHTQTQISGLPSKLRALEECFATYNTWCADTNTRFHTLIADMAKISLAMAKMRNTSILHKDYILYLFSKVLPEFSHHALQSYIGTVADAQPGSPLQVDVVLNEQMRTTLLRKLSEDMVSKASQASHRTAPAHGQQRDEVLMPAPLRIQKEVAVDDSAKALLDSLLRGLSSGAASSVDGE</sequence>
<dbReference type="OrthoDB" id="10415973at2759"/>
<dbReference type="AlphaFoldDB" id="A0A9P6G6A4"/>
<proteinExistence type="predicted"/>
<name>A0A9P6G6A4_9PLEO</name>
<dbReference type="EMBL" id="WJXW01000016">
    <property type="protein sequence ID" value="KAF9729498.1"/>
    <property type="molecule type" value="Genomic_DNA"/>
</dbReference>
<evidence type="ECO:0000313" key="2">
    <source>
        <dbReference type="Proteomes" id="UP000756921"/>
    </source>
</evidence>
<accession>A0A9P6G6A4</accession>
<dbReference type="SUPFAM" id="SSF58100">
    <property type="entry name" value="Bacterial hemolysins"/>
    <property type="match status" value="1"/>
</dbReference>
<gene>
    <name evidence="1" type="ORF">PMIN01_12362</name>
</gene>
<reference evidence="1" key="1">
    <citation type="journal article" date="2020" name="Mol. Plant Microbe Interact.">
        <title>Genome Sequence of the Biocontrol Agent Coniothyrium minitans strain Conio (IMI 134523).</title>
        <authorList>
            <person name="Patel D."/>
            <person name="Shittu T.A."/>
            <person name="Baroncelli R."/>
            <person name="Muthumeenakshi S."/>
            <person name="Osborne T.H."/>
            <person name="Janganan T.K."/>
            <person name="Sreenivasaprasad S."/>
        </authorList>
    </citation>
    <scope>NUCLEOTIDE SEQUENCE</scope>
    <source>
        <strain evidence="1">Conio</strain>
    </source>
</reference>
<evidence type="ECO:0000313" key="1">
    <source>
        <dbReference type="EMBL" id="KAF9729498.1"/>
    </source>
</evidence>
<organism evidence="1 2">
    <name type="scientific">Paraphaeosphaeria minitans</name>
    <dbReference type="NCBI Taxonomy" id="565426"/>
    <lineage>
        <taxon>Eukaryota</taxon>
        <taxon>Fungi</taxon>
        <taxon>Dikarya</taxon>
        <taxon>Ascomycota</taxon>
        <taxon>Pezizomycotina</taxon>
        <taxon>Dothideomycetes</taxon>
        <taxon>Pleosporomycetidae</taxon>
        <taxon>Pleosporales</taxon>
        <taxon>Massarineae</taxon>
        <taxon>Didymosphaeriaceae</taxon>
        <taxon>Paraphaeosphaeria</taxon>
    </lineage>
</organism>
<comment type="caution">
    <text evidence="1">The sequence shown here is derived from an EMBL/GenBank/DDBJ whole genome shotgun (WGS) entry which is preliminary data.</text>
</comment>
<keyword evidence="2" id="KW-1185">Reference proteome</keyword>